<dbReference type="Proteomes" id="UP000266441">
    <property type="component" value="Unassembled WGS sequence"/>
</dbReference>
<comment type="similarity">
    <text evidence="1">Belongs to the sigma-70 factor family. ECF subfamily.</text>
</comment>
<dbReference type="Gene3D" id="1.10.1740.10">
    <property type="match status" value="1"/>
</dbReference>
<reference evidence="7 8" key="1">
    <citation type="journal article" date="2015" name="Int. J. Syst. Evol. Microbiol.">
        <title>Mariniphaga sediminis sp. nov., isolated from coastal sediment.</title>
        <authorList>
            <person name="Wang F.Q."/>
            <person name="Shen Q.Y."/>
            <person name="Chen G.J."/>
            <person name="Du Z.J."/>
        </authorList>
    </citation>
    <scope>NUCLEOTIDE SEQUENCE [LARGE SCALE GENOMIC DNA]</scope>
    <source>
        <strain evidence="7 8">SY21</strain>
    </source>
</reference>
<dbReference type="InterPro" id="IPR007627">
    <property type="entry name" value="RNA_pol_sigma70_r2"/>
</dbReference>
<evidence type="ECO:0000259" key="6">
    <source>
        <dbReference type="Pfam" id="PF08281"/>
    </source>
</evidence>
<dbReference type="SUPFAM" id="SSF88946">
    <property type="entry name" value="Sigma2 domain of RNA polymerase sigma factors"/>
    <property type="match status" value="1"/>
</dbReference>
<proteinExistence type="inferred from homology"/>
<evidence type="ECO:0000313" key="7">
    <source>
        <dbReference type="EMBL" id="RIH66897.1"/>
    </source>
</evidence>
<evidence type="ECO:0000256" key="4">
    <source>
        <dbReference type="ARBA" id="ARBA00023163"/>
    </source>
</evidence>
<dbReference type="InterPro" id="IPR013325">
    <property type="entry name" value="RNA_pol_sigma_r2"/>
</dbReference>
<dbReference type="CDD" id="cd06171">
    <property type="entry name" value="Sigma70_r4"/>
    <property type="match status" value="1"/>
</dbReference>
<dbReference type="Pfam" id="PF08281">
    <property type="entry name" value="Sigma70_r4_2"/>
    <property type="match status" value="1"/>
</dbReference>
<keyword evidence="8" id="KW-1185">Reference proteome</keyword>
<dbReference type="PANTHER" id="PTHR43133:SF46">
    <property type="entry name" value="RNA POLYMERASE SIGMA-70 FACTOR ECF SUBFAMILY"/>
    <property type="match status" value="1"/>
</dbReference>
<gene>
    <name evidence="7" type="ORF">D1164_00225</name>
</gene>
<dbReference type="NCBIfam" id="TIGR02937">
    <property type="entry name" value="sigma70-ECF"/>
    <property type="match status" value="1"/>
</dbReference>
<feature type="domain" description="RNA polymerase sigma-70 region 2" evidence="5">
    <location>
        <begin position="33"/>
        <end position="99"/>
    </location>
</feature>
<name>A0A399D5P5_9BACT</name>
<keyword evidence="2" id="KW-0805">Transcription regulation</keyword>
<dbReference type="EMBL" id="QWET01000001">
    <property type="protein sequence ID" value="RIH66897.1"/>
    <property type="molecule type" value="Genomic_DNA"/>
</dbReference>
<dbReference type="GO" id="GO:0003677">
    <property type="term" value="F:DNA binding"/>
    <property type="evidence" value="ECO:0007669"/>
    <property type="project" value="InterPro"/>
</dbReference>
<dbReference type="InterPro" id="IPR039425">
    <property type="entry name" value="RNA_pol_sigma-70-like"/>
</dbReference>
<protein>
    <submittedName>
        <fullName evidence="7">Sigma-70 family RNA polymerase sigma factor</fullName>
    </submittedName>
</protein>
<dbReference type="Gene3D" id="1.10.10.10">
    <property type="entry name" value="Winged helix-like DNA-binding domain superfamily/Winged helix DNA-binding domain"/>
    <property type="match status" value="1"/>
</dbReference>
<evidence type="ECO:0000256" key="3">
    <source>
        <dbReference type="ARBA" id="ARBA00023082"/>
    </source>
</evidence>
<dbReference type="PANTHER" id="PTHR43133">
    <property type="entry name" value="RNA POLYMERASE ECF-TYPE SIGMA FACTO"/>
    <property type="match status" value="1"/>
</dbReference>
<dbReference type="AlphaFoldDB" id="A0A399D5P5"/>
<dbReference type="Pfam" id="PF04542">
    <property type="entry name" value="Sigma70_r2"/>
    <property type="match status" value="1"/>
</dbReference>
<organism evidence="7 8">
    <name type="scientific">Mariniphaga sediminis</name>
    <dbReference type="NCBI Taxonomy" id="1628158"/>
    <lineage>
        <taxon>Bacteria</taxon>
        <taxon>Pseudomonadati</taxon>
        <taxon>Bacteroidota</taxon>
        <taxon>Bacteroidia</taxon>
        <taxon>Marinilabiliales</taxon>
        <taxon>Prolixibacteraceae</taxon>
        <taxon>Mariniphaga</taxon>
    </lineage>
</organism>
<sequence>MAIKTMMQDSEGNTDYLWKEFKRGNQLAFASIYNLYVDRLFIYGSKLTPDRELVKDCIQEVFFDLYNKRHSLSDTDNIRYYLLKSLKNTLLRKIQRERRIIELNKKTTSDFNIEYSFEKKIIENEIEEEKKLLVKTILADLNDKQKEILFLRFMQGLSYSEISEIVDIASDSVKKQVYRTVKKIRKSLGAKTNMIFYLFFNLQKVSTF</sequence>
<evidence type="ECO:0000259" key="5">
    <source>
        <dbReference type="Pfam" id="PF04542"/>
    </source>
</evidence>
<keyword evidence="3" id="KW-0731">Sigma factor</keyword>
<accession>A0A399D5P5</accession>
<dbReference type="OrthoDB" id="1121921at2"/>
<dbReference type="GO" id="GO:0016987">
    <property type="term" value="F:sigma factor activity"/>
    <property type="evidence" value="ECO:0007669"/>
    <property type="project" value="UniProtKB-KW"/>
</dbReference>
<keyword evidence="4" id="KW-0804">Transcription</keyword>
<evidence type="ECO:0000256" key="2">
    <source>
        <dbReference type="ARBA" id="ARBA00023015"/>
    </source>
</evidence>
<dbReference type="InterPro" id="IPR013324">
    <property type="entry name" value="RNA_pol_sigma_r3/r4-like"/>
</dbReference>
<dbReference type="InterPro" id="IPR036388">
    <property type="entry name" value="WH-like_DNA-bd_sf"/>
</dbReference>
<evidence type="ECO:0000313" key="8">
    <source>
        <dbReference type="Proteomes" id="UP000266441"/>
    </source>
</evidence>
<dbReference type="SUPFAM" id="SSF88659">
    <property type="entry name" value="Sigma3 and sigma4 domains of RNA polymerase sigma factors"/>
    <property type="match status" value="1"/>
</dbReference>
<evidence type="ECO:0000256" key="1">
    <source>
        <dbReference type="ARBA" id="ARBA00010641"/>
    </source>
</evidence>
<dbReference type="GO" id="GO:0006352">
    <property type="term" value="P:DNA-templated transcription initiation"/>
    <property type="evidence" value="ECO:0007669"/>
    <property type="project" value="InterPro"/>
</dbReference>
<comment type="caution">
    <text evidence="7">The sequence shown here is derived from an EMBL/GenBank/DDBJ whole genome shotgun (WGS) entry which is preliminary data.</text>
</comment>
<dbReference type="InterPro" id="IPR013249">
    <property type="entry name" value="RNA_pol_sigma70_r4_t2"/>
</dbReference>
<feature type="domain" description="RNA polymerase sigma factor 70 region 4 type 2" evidence="6">
    <location>
        <begin position="134"/>
        <end position="184"/>
    </location>
</feature>
<dbReference type="InterPro" id="IPR014284">
    <property type="entry name" value="RNA_pol_sigma-70_dom"/>
</dbReference>